<dbReference type="AlphaFoldDB" id="A0AA97AJV7"/>
<dbReference type="RefSeq" id="WP_316436665.1">
    <property type="nucleotide sequence ID" value="NZ_CP053587.1"/>
</dbReference>
<dbReference type="Gene3D" id="3.40.190.10">
    <property type="entry name" value="Periplasmic binding protein-like II"/>
    <property type="match status" value="2"/>
</dbReference>
<dbReference type="PIRSF" id="PIRSF002854">
    <property type="entry name" value="MetQ"/>
    <property type="match status" value="1"/>
</dbReference>
<dbReference type="EMBL" id="CP053587">
    <property type="protein sequence ID" value="WNZ27059.1"/>
    <property type="molecule type" value="Genomic_DNA"/>
</dbReference>
<keyword evidence="2" id="KW-0732">Signal</keyword>
<dbReference type="GO" id="GO:0016020">
    <property type="term" value="C:membrane"/>
    <property type="evidence" value="ECO:0007669"/>
    <property type="project" value="UniProtKB-SubCell"/>
</dbReference>
<evidence type="ECO:0000256" key="4">
    <source>
        <dbReference type="ARBA" id="ARBA00023139"/>
    </source>
</evidence>
<keyword evidence="4" id="KW-0564">Palmitate</keyword>
<protein>
    <recommendedName>
        <fullName evidence="6">Lipoprotein</fullName>
    </recommendedName>
</protein>
<reference evidence="7" key="1">
    <citation type="submission" date="2020-05" db="EMBL/GenBank/DDBJ databases">
        <authorList>
            <person name="Zhu T."/>
            <person name="Keshari N."/>
            <person name="Lu X."/>
        </authorList>
    </citation>
    <scope>NUCLEOTIDE SEQUENCE</scope>
    <source>
        <strain evidence="7">NK1-12</strain>
    </source>
</reference>
<dbReference type="PANTHER" id="PTHR30429">
    <property type="entry name" value="D-METHIONINE-BINDING LIPOPROTEIN METQ"/>
    <property type="match status" value="1"/>
</dbReference>
<organism evidence="7">
    <name type="scientific">Leptolyngbya sp. NK1-12</name>
    <dbReference type="NCBI Taxonomy" id="2547451"/>
    <lineage>
        <taxon>Bacteria</taxon>
        <taxon>Bacillati</taxon>
        <taxon>Cyanobacteriota</taxon>
        <taxon>Cyanophyceae</taxon>
        <taxon>Leptolyngbyales</taxon>
        <taxon>Leptolyngbyaceae</taxon>
        <taxon>Leptolyngbya group</taxon>
        <taxon>Leptolyngbya</taxon>
    </lineage>
</organism>
<dbReference type="PANTHER" id="PTHR30429:SF0">
    <property type="entry name" value="METHIONINE-BINDING LIPOPROTEIN METQ"/>
    <property type="match status" value="1"/>
</dbReference>
<keyword evidence="5 6" id="KW-0449">Lipoprotein</keyword>
<proteinExistence type="inferred from homology"/>
<evidence type="ECO:0000256" key="1">
    <source>
        <dbReference type="ARBA" id="ARBA00004635"/>
    </source>
</evidence>
<gene>
    <name evidence="7" type="ORF">HJG54_29520</name>
</gene>
<dbReference type="CDD" id="cd13597">
    <property type="entry name" value="PBP2_lipoprotein_Tp32"/>
    <property type="match status" value="1"/>
</dbReference>
<evidence type="ECO:0000313" key="7">
    <source>
        <dbReference type="EMBL" id="WNZ27059.1"/>
    </source>
</evidence>
<evidence type="ECO:0000256" key="6">
    <source>
        <dbReference type="PIRNR" id="PIRNR002854"/>
    </source>
</evidence>
<dbReference type="SUPFAM" id="SSF53850">
    <property type="entry name" value="Periplasmic binding protein-like II"/>
    <property type="match status" value="1"/>
</dbReference>
<comment type="similarity">
    <text evidence="6">Belongs to the nlpA lipoprotein family.</text>
</comment>
<evidence type="ECO:0000256" key="2">
    <source>
        <dbReference type="ARBA" id="ARBA00022729"/>
    </source>
</evidence>
<keyword evidence="3" id="KW-0472">Membrane</keyword>
<dbReference type="PROSITE" id="PS51257">
    <property type="entry name" value="PROKAR_LIPOPROTEIN"/>
    <property type="match status" value="1"/>
</dbReference>
<dbReference type="InterPro" id="IPR004872">
    <property type="entry name" value="Lipoprotein_NlpA"/>
</dbReference>
<comment type="subcellular location">
    <subcellularLocation>
        <location evidence="1">Membrane</location>
        <topology evidence="1">Lipid-anchor</topology>
    </subcellularLocation>
</comment>
<name>A0AA97AJV7_9CYAN</name>
<evidence type="ECO:0000256" key="3">
    <source>
        <dbReference type="ARBA" id="ARBA00023136"/>
    </source>
</evidence>
<dbReference type="Pfam" id="PF03180">
    <property type="entry name" value="Lipoprotein_9"/>
    <property type="match status" value="1"/>
</dbReference>
<evidence type="ECO:0000256" key="5">
    <source>
        <dbReference type="ARBA" id="ARBA00023288"/>
    </source>
</evidence>
<accession>A0AA97AJV7</accession>
<sequence>MNKPDHAPIAVRLNRRFFLIAAGSFIASTFASCTPSQENASVGGSASPAANATLKVGVNPVPHGEILKFVKDNLASAAGLNIEIVEFTDYVQPNLALNDKQLDANYFQHVPYMEDFGKQRGIDMVFVAGVHIEPLGLYSKKIKSLSEVSNGAQLAVPNDATNLGRSLKLLQDNQLLQLKSGAGVEATTADIQQNAKNLKLVELEAAQLPRSLDDVDLAIVNGNYALEVGLNPAKDALALEKAAGNPYANGLVVLRGRENDANIQQLGKLLTSPEVKQFINDKYQGAVIAAF</sequence>